<protein>
    <submittedName>
        <fullName evidence="2 3">Uncharacterized protein</fullName>
    </submittedName>
</protein>
<reference evidence="2 4" key="2">
    <citation type="journal article" date="2013" name="Nature">
        <title>Insights into bilaterian evolution from three spiralian genomes.</title>
        <authorList>
            <person name="Simakov O."/>
            <person name="Marletaz F."/>
            <person name="Cho S.J."/>
            <person name="Edsinger-Gonzales E."/>
            <person name="Havlak P."/>
            <person name="Hellsten U."/>
            <person name="Kuo D.H."/>
            <person name="Larsson T."/>
            <person name="Lv J."/>
            <person name="Arendt D."/>
            <person name="Savage R."/>
            <person name="Osoegawa K."/>
            <person name="de Jong P."/>
            <person name="Grimwood J."/>
            <person name="Chapman J.A."/>
            <person name="Shapiro H."/>
            <person name="Aerts A."/>
            <person name="Otillar R.P."/>
            <person name="Terry A.Y."/>
            <person name="Boore J.L."/>
            <person name="Grigoriev I.V."/>
            <person name="Lindberg D.R."/>
            <person name="Seaver E.C."/>
            <person name="Weisblat D.A."/>
            <person name="Putnam N.H."/>
            <person name="Rokhsar D.S."/>
        </authorList>
    </citation>
    <scope>NUCLEOTIDE SEQUENCE</scope>
</reference>
<dbReference type="InParanoid" id="T1FRU9"/>
<evidence type="ECO:0000256" key="1">
    <source>
        <dbReference type="SAM" id="Phobius"/>
    </source>
</evidence>
<dbReference type="KEGG" id="hro:HELRODRAFT_190279"/>
<evidence type="ECO:0000313" key="3">
    <source>
        <dbReference type="EnsemblMetazoa" id="HelroP190279"/>
    </source>
</evidence>
<gene>
    <name evidence="3" type="primary">20211546</name>
    <name evidence="2" type="ORF">HELRODRAFT_190279</name>
</gene>
<dbReference type="EnsemblMetazoa" id="HelroT190279">
    <property type="protein sequence ID" value="HelroP190279"/>
    <property type="gene ID" value="HelroG190279"/>
</dbReference>
<keyword evidence="1" id="KW-0472">Membrane</keyword>
<name>T1FRU9_HELRO</name>
<feature type="transmembrane region" description="Helical" evidence="1">
    <location>
        <begin position="81"/>
        <end position="101"/>
    </location>
</feature>
<keyword evidence="4" id="KW-1185">Reference proteome</keyword>
<organism evidence="3 4">
    <name type="scientific">Helobdella robusta</name>
    <name type="common">Californian leech</name>
    <dbReference type="NCBI Taxonomy" id="6412"/>
    <lineage>
        <taxon>Eukaryota</taxon>
        <taxon>Metazoa</taxon>
        <taxon>Spiralia</taxon>
        <taxon>Lophotrochozoa</taxon>
        <taxon>Annelida</taxon>
        <taxon>Clitellata</taxon>
        <taxon>Hirudinea</taxon>
        <taxon>Rhynchobdellida</taxon>
        <taxon>Glossiphoniidae</taxon>
        <taxon>Helobdella</taxon>
    </lineage>
</organism>
<dbReference type="AlphaFoldDB" id="T1FRU9"/>
<reference evidence="4" key="1">
    <citation type="submission" date="2012-12" db="EMBL/GenBank/DDBJ databases">
        <authorList>
            <person name="Hellsten U."/>
            <person name="Grimwood J."/>
            <person name="Chapman J.A."/>
            <person name="Shapiro H."/>
            <person name="Aerts A."/>
            <person name="Otillar R.P."/>
            <person name="Terry A.Y."/>
            <person name="Boore J.L."/>
            <person name="Simakov O."/>
            <person name="Marletaz F."/>
            <person name="Cho S.-J."/>
            <person name="Edsinger-Gonzales E."/>
            <person name="Havlak P."/>
            <person name="Kuo D.-H."/>
            <person name="Larsson T."/>
            <person name="Lv J."/>
            <person name="Arendt D."/>
            <person name="Savage R."/>
            <person name="Osoegawa K."/>
            <person name="de Jong P."/>
            <person name="Lindberg D.R."/>
            <person name="Seaver E.C."/>
            <person name="Weisblat D.A."/>
            <person name="Putnam N.H."/>
            <person name="Grigoriev I.V."/>
            <person name="Rokhsar D.S."/>
        </authorList>
    </citation>
    <scope>NUCLEOTIDE SEQUENCE</scope>
</reference>
<proteinExistence type="predicted"/>
<reference evidence="3" key="3">
    <citation type="submission" date="2015-06" db="UniProtKB">
        <authorList>
            <consortium name="EnsemblMetazoa"/>
        </authorList>
    </citation>
    <scope>IDENTIFICATION</scope>
</reference>
<dbReference type="HOGENOM" id="CLU_1397734_0_0_1"/>
<dbReference type="GeneID" id="20211546"/>
<evidence type="ECO:0000313" key="4">
    <source>
        <dbReference type="Proteomes" id="UP000015101"/>
    </source>
</evidence>
<dbReference type="CTD" id="20211546"/>
<sequence length="195" mass="22518">MTVLLIQKCNIISHRRCKRSCGKPKSVGRFLKQQVFVVKYLEGIDIPTPNQSAIYKETFSRTCQIPFIYLMPKTQNTLHKIGFLFGIHGPVISSVVIFSPLRSRKIRRFQKSAFQCFINHWKTDESAASNYVNAQSKPYYYTVYSSCCTMQKLPSNRHSRSGEVTNLGRVKEKELPYNRSIASSIGWQRRRGTIQ</sequence>
<dbReference type="RefSeq" id="XP_009011296.1">
    <property type="nucleotide sequence ID" value="XM_009013048.1"/>
</dbReference>
<evidence type="ECO:0000313" key="2">
    <source>
        <dbReference type="EMBL" id="ESO11027.1"/>
    </source>
</evidence>
<dbReference type="Proteomes" id="UP000015101">
    <property type="component" value="Unassembled WGS sequence"/>
</dbReference>
<dbReference type="EMBL" id="KB095858">
    <property type="protein sequence ID" value="ESO11027.1"/>
    <property type="molecule type" value="Genomic_DNA"/>
</dbReference>
<keyword evidence="1" id="KW-1133">Transmembrane helix</keyword>
<dbReference type="EMBL" id="AMQM01002805">
    <property type="status" value="NOT_ANNOTATED_CDS"/>
    <property type="molecule type" value="Genomic_DNA"/>
</dbReference>
<keyword evidence="1" id="KW-0812">Transmembrane</keyword>
<accession>T1FRU9</accession>